<name>A0A832J748_9GAMM</name>
<comment type="caution">
    <text evidence="3">The sequence shown here is derived from an EMBL/GenBank/DDBJ whole genome shotgun (WGS) entry which is preliminary data.</text>
</comment>
<gene>
    <name evidence="3" type="ORF">ENJ65_04145</name>
</gene>
<dbReference type="AlphaFoldDB" id="A0A832J748"/>
<dbReference type="Proteomes" id="UP000885832">
    <property type="component" value="Unassembled WGS sequence"/>
</dbReference>
<evidence type="ECO:0000313" key="3">
    <source>
        <dbReference type="EMBL" id="HHJ80806.1"/>
    </source>
</evidence>
<proteinExistence type="predicted"/>
<sequence length="172" mass="19208">METAIVTMIGGAIVASAGLMLDRRKQKARIDEVRSLLKADMSFDLECSVGFYDQLLKEWQLADPDWLATLQQLKDSNPTYCKNQEWMGLFDPLNSKVQVYDYYAASSELFDRIEQLYAELHSAIVGDVDQAVCESAQAELSDAIAQLKDCREQAVELLRAFGMEEAALAQAA</sequence>
<reference evidence="3" key="1">
    <citation type="journal article" date="2020" name="mSystems">
        <title>Genome- and Community-Level Interaction Insights into Carbon Utilization and Element Cycling Functions of Hydrothermarchaeota in Hydrothermal Sediment.</title>
        <authorList>
            <person name="Zhou Z."/>
            <person name="Liu Y."/>
            <person name="Xu W."/>
            <person name="Pan J."/>
            <person name="Luo Z.H."/>
            <person name="Li M."/>
        </authorList>
    </citation>
    <scope>NUCLEOTIDE SEQUENCE [LARGE SCALE GENOMIC DNA]</scope>
    <source>
        <strain evidence="3">HyVt-505</strain>
    </source>
</reference>
<accession>A0A832J748</accession>
<organism evidence="3">
    <name type="scientific">Candidatus Tenderia electrophaga</name>
    <dbReference type="NCBI Taxonomy" id="1748243"/>
    <lineage>
        <taxon>Bacteria</taxon>
        <taxon>Pseudomonadati</taxon>
        <taxon>Pseudomonadota</taxon>
        <taxon>Gammaproteobacteria</taxon>
        <taxon>Candidatus Tenderiales</taxon>
        <taxon>Candidatus Tenderiaceae</taxon>
        <taxon>Candidatus Tenderia</taxon>
    </lineage>
</organism>
<keyword evidence="2" id="KW-0812">Transmembrane</keyword>
<feature type="coiled-coil region" evidence="1">
    <location>
        <begin position="133"/>
        <end position="160"/>
    </location>
</feature>
<feature type="transmembrane region" description="Helical" evidence="2">
    <location>
        <begin position="6"/>
        <end position="22"/>
    </location>
</feature>
<evidence type="ECO:0000256" key="2">
    <source>
        <dbReference type="SAM" id="Phobius"/>
    </source>
</evidence>
<dbReference type="EMBL" id="DRNF01000260">
    <property type="protein sequence ID" value="HHJ80806.1"/>
    <property type="molecule type" value="Genomic_DNA"/>
</dbReference>
<protein>
    <submittedName>
        <fullName evidence="3">Uncharacterized protein</fullName>
    </submittedName>
</protein>
<keyword evidence="2" id="KW-1133">Transmembrane helix</keyword>
<keyword evidence="1" id="KW-0175">Coiled coil</keyword>
<evidence type="ECO:0000256" key="1">
    <source>
        <dbReference type="SAM" id="Coils"/>
    </source>
</evidence>
<keyword evidence="2" id="KW-0472">Membrane</keyword>